<dbReference type="RefSeq" id="WP_142442653.1">
    <property type="nucleotide sequence ID" value="NZ_SESI01000001.1"/>
</dbReference>
<dbReference type="InterPro" id="IPR050492">
    <property type="entry name" value="Bact_metal-bind_prot9"/>
</dbReference>
<dbReference type="AlphaFoldDB" id="A0A544QRE5"/>
<comment type="similarity">
    <text evidence="1">Belongs to the bacterial solute-binding protein 9 family.</text>
</comment>
<dbReference type="PANTHER" id="PTHR42953:SF3">
    <property type="entry name" value="HIGH-AFFINITY ZINC UPTAKE SYSTEM PROTEIN ZNUA"/>
    <property type="match status" value="1"/>
</dbReference>
<keyword evidence="6" id="KW-1185">Reference proteome</keyword>
<feature type="compositionally biased region" description="Basic and acidic residues" evidence="4">
    <location>
        <begin position="132"/>
        <end position="160"/>
    </location>
</feature>
<dbReference type="InterPro" id="IPR006127">
    <property type="entry name" value="ZnuA-like"/>
</dbReference>
<dbReference type="SUPFAM" id="SSF53807">
    <property type="entry name" value="Helical backbone' metal receptor"/>
    <property type="match status" value="1"/>
</dbReference>
<evidence type="ECO:0000256" key="2">
    <source>
        <dbReference type="ARBA" id="ARBA00022448"/>
    </source>
</evidence>
<dbReference type="Proteomes" id="UP000315385">
    <property type="component" value="Unassembled WGS sequence"/>
</dbReference>
<keyword evidence="2" id="KW-0813">Transport</keyword>
<reference evidence="5 6" key="1">
    <citation type="submission" date="2019-02" db="EMBL/GenBank/DDBJ databases">
        <title>Halonotius sp. a new haloqrchaeon isolated from saline water.</title>
        <authorList>
            <person name="Duran-Viseras A."/>
            <person name="Sanchez-Porro C."/>
            <person name="Ventosa A."/>
        </authorList>
    </citation>
    <scope>NUCLEOTIDE SEQUENCE [LARGE SCALE GENOMIC DNA]</scope>
    <source>
        <strain evidence="5 6">F9-27</strain>
    </source>
</reference>
<feature type="region of interest" description="Disordered" evidence="4">
    <location>
        <begin position="124"/>
        <end position="195"/>
    </location>
</feature>
<dbReference type="InterPro" id="IPR006311">
    <property type="entry name" value="TAT_signal"/>
</dbReference>
<evidence type="ECO:0000256" key="1">
    <source>
        <dbReference type="ARBA" id="ARBA00011028"/>
    </source>
</evidence>
<keyword evidence="3" id="KW-0732">Signal</keyword>
<comment type="caution">
    <text evidence="5">The sequence shown here is derived from an EMBL/GenBank/DDBJ whole genome shotgun (WGS) entry which is preliminary data.</text>
</comment>
<dbReference type="GO" id="GO:0030001">
    <property type="term" value="P:metal ion transport"/>
    <property type="evidence" value="ECO:0007669"/>
    <property type="project" value="InterPro"/>
</dbReference>
<dbReference type="EMBL" id="SESI01000001">
    <property type="protein sequence ID" value="TQQ82001.1"/>
    <property type="molecule type" value="Genomic_DNA"/>
</dbReference>
<dbReference type="Pfam" id="PF01297">
    <property type="entry name" value="ZnuA"/>
    <property type="match status" value="1"/>
</dbReference>
<proteinExistence type="inferred from homology"/>
<organism evidence="5 6">
    <name type="scientific">Halonotius roseus</name>
    <dbReference type="NCBI Taxonomy" id="2511997"/>
    <lineage>
        <taxon>Archaea</taxon>
        <taxon>Methanobacteriati</taxon>
        <taxon>Methanobacteriota</taxon>
        <taxon>Stenosarchaea group</taxon>
        <taxon>Halobacteria</taxon>
        <taxon>Halobacteriales</taxon>
        <taxon>Haloferacaceae</taxon>
        <taxon>Halonotius</taxon>
    </lineage>
</organism>
<protein>
    <submittedName>
        <fullName evidence="5">Zinc ABC transporter substrate-binding protein</fullName>
    </submittedName>
</protein>
<dbReference type="PROSITE" id="PS51318">
    <property type="entry name" value="TAT"/>
    <property type="match status" value="1"/>
</dbReference>
<dbReference type="Gene3D" id="3.40.50.1980">
    <property type="entry name" value="Nitrogenase molybdenum iron protein domain"/>
    <property type="match status" value="3"/>
</dbReference>
<evidence type="ECO:0000256" key="4">
    <source>
        <dbReference type="SAM" id="MobiDB-lite"/>
    </source>
</evidence>
<dbReference type="PANTHER" id="PTHR42953">
    <property type="entry name" value="HIGH-AFFINITY ZINC UPTAKE SYSTEM PROTEIN ZNUA-RELATED"/>
    <property type="match status" value="1"/>
</dbReference>
<evidence type="ECO:0000313" key="5">
    <source>
        <dbReference type="EMBL" id="TQQ82001.1"/>
    </source>
</evidence>
<dbReference type="GO" id="GO:0046872">
    <property type="term" value="F:metal ion binding"/>
    <property type="evidence" value="ECO:0007669"/>
    <property type="project" value="InterPro"/>
</dbReference>
<dbReference type="OrthoDB" id="50488at2157"/>
<accession>A0A544QRE5</accession>
<dbReference type="PROSITE" id="PS51257">
    <property type="entry name" value="PROKAR_LIPOPROTEIN"/>
    <property type="match status" value="1"/>
</dbReference>
<evidence type="ECO:0000313" key="6">
    <source>
        <dbReference type="Proteomes" id="UP000315385"/>
    </source>
</evidence>
<sequence length="365" mass="38633">MRHTRRQLLSALAGAAGIGALAGCTDGTNNATPSDGTIAEASFFVFGDLAGTVAGDAATAGTLVPIGQHGHGWEPGPRVREEIRAATLLFHGLEGFQPWVDSITADLAADGADTTAVDVSTDVDLLSTGGQGHDEGAHDEDTHETNESDRHDEEGDHHEEDDANQTEDEARHEEDEAEHQAEDSHDHGGTDPHFWMDPVRLQTAVGTIREAFATADPDNSAAYESNAATLREGLAELDAAIEATVAAGSTEVLLVAGHDSFSYLADRYGIEVIALTGVGPDDQPSPRDIQRAQDAIETHGLDYICADPLESQRAAEQLVADTDAAEVLPLTAMPGLTDAWADNDWGYLDIMESVNLPTLERALDS</sequence>
<evidence type="ECO:0000256" key="3">
    <source>
        <dbReference type="ARBA" id="ARBA00022729"/>
    </source>
</evidence>
<gene>
    <name evidence="5" type="ORF">EWF95_03415</name>
</gene>
<name>A0A544QRE5_9EURY</name>
<feature type="compositionally biased region" description="Basic and acidic residues" evidence="4">
    <location>
        <begin position="168"/>
        <end position="190"/>
    </location>
</feature>